<evidence type="ECO:0000313" key="2">
    <source>
        <dbReference type="RefSeq" id="XP_028249439.1"/>
    </source>
</evidence>
<dbReference type="Pfam" id="PF15008">
    <property type="entry name" value="DUF4518"/>
    <property type="match status" value="1"/>
</dbReference>
<dbReference type="PANTHER" id="PTHR21084">
    <property type="entry name" value="DENSE INCISORS"/>
    <property type="match status" value="1"/>
</dbReference>
<name>A0A6P7HLJ6_9TELE</name>
<accession>A0A6P7HLJ6</accession>
<gene>
    <name evidence="2" type="primary">c21h3orf38</name>
</gene>
<dbReference type="InParanoid" id="A0A6P7HLJ6"/>
<dbReference type="Proteomes" id="UP000515145">
    <property type="component" value="Chromosome 21"/>
</dbReference>
<dbReference type="InterPro" id="IPR026698">
    <property type="entry name" value="UPF_C3orf38"/>
</dbReference>
<proteinExistence type="predicted"/>
<dbReference type="RefSeq" id="XP_028249439.1">
    <property type="nucleotide sequence ID" value="XM_028393638.1"/>
</dbReference>
<dbReference type="CTD" id="101162168"/>
<protein>
    <submittedName>
        <fullName evidence="2">Uncharacterized protein C3orf38 homolog</fullName>
    </submittedName>
</protein>
<organism evidence="1 2">
    <name type="scientific">Parambassis ranga</name>
    <name type="common">Indian glassy fish</name>
    <dbReference type="NCBI Taxonomy" id="210632"/>
    <lineage>
        <taxon>Eukaryota</taxon>
        <taxon>Metazoa</taxon>
        <taxon>Chordata</taxon>
        <taxon>Craniata</taxon>
        <taxon>Vertebrata</taxon>
        <taxon>Euteleostomi</taxon>
        <taxon>Actinopterygii</taxon>
        <taxon>Neopterygii</taxon>
        <taxon>Teleostei</taxon>
        <taxon>Neoteleostei</taxon>
        <taxon>Acanthomorphata</taxon>
        <taxon>Ovalentaria</taxon>
        <taxon>Ambassidae</taxon>
        <taxon>Parambassis</taxon>
    </lineage>
</organism>
<dbReference type="GeneID" id="114426314"/>
<reference evidence="2" key="1">
    <citation type="submission" date="2025-08" db="UniProtKB">
        <authorList>
            <consortium name="RefSeq"/>
        </authorList>
    </citation>
    <scope>IDENTIFICATION</scope>
</reference>
<dbReference type="AlphaFoldDB" id="A0A6P7HLJ6"/>
<sequence length="296" mass="32833">MSGLSETERIGALKILGTMKKSDLLSLCETVTNKMIAVENVTEATETILSFTKNAEEFLKRKKVHRDLIFKYLAQEGVVMPPDSEKHQLVRRTLELWSSVNAVGGRSLQAEVDEPRLSESTDTKDVEGFDPLVLGQQFCQWFFQLLNSQNPSLGQPAQDWGPQHFWPDVKLCLLSRAGTEQKEEFVGAEVVSLRFLAMTKEERLLFNPNLEPRGLKALTSSHGLVRVAVAGTIHRGAACLGIFEQIFGLIRSPLENNSWKIKVVHLKILGQDALGGTEVAAPALSYNSSELQLLCS</sequence>
<dbReference type="OrthoDB" id="6407068at2759"/>
<evidence type="ECO:0000313" key="1">
    <source>
        <dbReference type="Proteomes" id="UP000515145"/>
    </source>
</evidence>
<keyword evidence="1" id="KW-1185">Reference proteome</keyword>
<dbReference type="PANTHER" id="PTHR21084:SF1">
    <property type="entry name" value="DENSE INCISORS"/>
    <property type="match status" value="1"/>
</dbReference>